<proteinExistence type="inferred from homology"/>
<keyword evidence="8" id="KW-1185">Reference proteome</keyword>
<name>A0AAV7GY37_DENCH</name>
<feature type="region of interest" description="Disordered" evidence="6">
    <location>
        <begin position="179"/>
        <end position="215"/>
    </location>
</feature>
<dbReference type="FunFam" id="3.10.450.580:FF:000002">
    <property type="entry name" value="Mediator of RNA polymerase II transcription subunit 6"/>
    <property type="match status" value="1"/>
</dbReference>
<protein>
    <recommendedName>
        <fullName evidence="9">Mediator of RNA polymerase II transcription subunit 6</fullName>
    </recommendedName>
</protein>
<dbReference type="PANTHER" id="PTHR13104">
    <property type="entry name" value="MED-6-RELATED"/>
    <property type="match status" value="1"/>
</dbReference>
<comment type="similarity">
    <text evidence="2">Belongs to the Mediator complex subunit 6 family.</text>
</comment>
<evidence type="ECO:0000256" key="4">
    <source>
        <dbReference type="ARBA" id="ARBA00023163"/>
    </source>
</evidence>
<evidence type="ECO:0000256" key="3">
    <source>
        <dbReference type="ARBA" id="ARBA00023015"/>
    </source>
</evidence>
<evidence type="ECO:0000256" key="2">
    <source>
        <dbReference type="ARBA" id="ARBA00007526"/>
    </source>
</evidence>
<feature type="region of interest" description="Disordered" evidence="6">
    <location>
        <begin position="1"/>
        <end position="21"/>
    </location>
</feature>
<feature type="compositionally biased region" description="Basic and acidic residues" evidence="6">
    <location>
        <begin position="418"/>
        <end position="428"/>
    </location>
</feature>
<keyword evidence="5" id="KW-0539">Nucleus</keyword>
<dbReference type="Proteomes" id="UP000775213">
    <property type="component" value="Unassembled WGS sequence"/>
</dbReference>
<comment type="subcellular location">
    <subcellularLocation>
        <location evidence="1">Nucleus</location>
    </subcellularLocation>
</comment>
<organism evidence="7 8">
    <name type="scientific">Dendrobium chrysotoxum</name>
    <name type="common">Orchid</name>
    <dbReference type="NCBI Taxonomy" id="161865"/>
    <lineage>
        <taxon>Eukaryota</taxon>
        <taxon>Viridiplantae</taxon>
        <taxon>Streptophyta</taxon>
        <taxon>Embryophyta</taxon>
        <taxon>Tracheophyta</taxon>
        <taxon>Spermatophyta</taxon>
        <taxon>Magnoliopsida</taxon>
        <taxon>Liliopsida</taxon>
        <taxon>Asparagales</taxon>
        <taxon>Orchidaceae</taxon>
        <taxon>Epidendroideae</taxon>
        <taxon>Malaxideae</taxon>
        <taxon>Dendrobiinae</taxon>
        <taxon>Dendrobium</taxon>
    </lineage>
</organism>
<keyword evidence="3" id="KW-0805">Transcription regulation</keyword>
<feature type="region of interest" description="Disordered" evidence="6">
    <location>
        <begin position="399"/>
        <end position="451"/>
    </location>
</feature>
<dbReference type="InterPro" id="IPR007018">
    <property type="entry name" value="Mediator_Med6"/>
</dbReference>
<dbReference type="AlphaFoldDB" id="A0AAV7GY37"/>
<keyword evidence="4" id="KW-0804">Transcription</keyword>
<dbReference type="Pfam" id="PF04934">
    <property type="entry name" value="Med6"/>
    <property type="match status" value="1"/>
</dbReference>
<dbReference type="GO" id="GO:0016592">
    <property type="term" value="C:mediator complex"/>
    <property type="evidence" value="ECO:0007669"/>
    <property type="project" value="InterPro"/>
</dbReference>
<evidence type="ECO:0000313" key="8">
    <source>
        <dbReference type="Proteomes" id="UP000775213"/>
    </source>
</evidence>
<dbReference type="InterPro" id="IPR038566">
    <property type="entry name" value="Mediator_Med6_sf"/>
</dbReference>
<dbReference type="GO" id="GO:0003712">
    <property type="term" value="F:transcription coregulator activity"/>
    <property type="evidence" value="ECO:0007669"/>
    <property type="project" value="InterPro"/>
</dbReference>
<evidence type="ECO:0000256" key="5">
    <source>
        <dbReference type="ARBA" id="ARBA00023242"/>
    </source>
</evidence>
<dbReference type="GO" id="GO:0006357">
    <property type="term" value="P:regulation of transcription by RNA polymerase II"/>
    <property type="evidence" value="ECO:0007669"/>
    <property type="project" value="InterPro"/>
</dbReference>
<dbReference type="Gene3D" id="3.10.450.580">
    <property type="entry name" value="Mediator complex, subunit Med6"/>
    <property type="match status" value="1"/>
</dbReference>
<dbReference type="EMBL" id="JAGFBR010000010">
    <property type="protein sequence ID" value="KAH0460674.1"/>
    <property type="molecule type" value="Genomic_DNA"/>
</dbReference>
<gene>
    <name evidence="7" type="ORF">IEQ34_011337</name>
</gene>
<reference evidence="7 8" key="1">
    <citation type="journal article" date="2021" name="Hortic Res">
        <title>Chromosome-scale assembly of the Dendrobium chrysotoxum genome enhances the understanding of orchid evolution.</title>
        <authorList>
            <person name="Zhang Y."/>
            <person name="Zhang G.Q."/>
            <person name="Zhang D."/>
            <person name="Liu X.D."/>
            <person name="Xu X.Y."/>
            <person name="Sun W.H."/>
            <person name="Yu X."/>
            <person name="Zhu X."/>
            <person name="Wang Z.W."/>
            <person name="Zhao X."/>
            <person name="Zhong W.Y."/>
            <person name="Chen H."/>
            <person name="Yin W.L."/>
            <person name="Huang T."/>
            <person name="Niu S.C."/>
            <person name="Liu Z.J."/>
        </authorList>
    </citation>
    <scope>NUCLEOTIDE SEQUENCE [LARGE SCALE GENOMIC DNA]</scope>
    <source>
        <strain evidence="7">Lindl</strain>
    </source>
</reference>
<evidence type="ECO:0000256" key="6">
    <source>
        <dbReference type="SAM" id="MobiDB-lite"/>
    </source>
</evidence>
<accession>A0AAV7GY37</accession>
<evidence type="ECO:0000256" key="1">
    <source>
        <dbReference type="ARBA" id="ARBA00004123"/>
    </source>
</evidence>
<evidence type="ECO:0008006" key="9">
    <source>
        <dbReference type="Google" id="ProtNLM"/>
    </source>
</evidence>
<sequence>MLDPPLSMETNPTNKQSQEIETDSYGEYEMEEKDLGNLKRMLSFKDFSNYLKFASSSSPLIYWNLRAIGKVSPKDKKGMCHVSVGTLSGSSSLTQMSIWGEFSLPSVHGIVKEAIKVSKTPQQQHQNTSKEKLDYNNNIYNFLIRIMRHLTSIPPINTTNPKIFLFNFRPKHPFAAEISARSRPRESVTGGKKHMAASPLLPAGTTGGNPSLEGAATLPPLPGTDMTGICFRDQLWLNTYPLDRNLVFDYFALSPFYDWSCNNEQLRSRSIHPLDPSHLSKMTGNEYMLSEVMEPHLFVIRKVKRDSPEKTTAMLTYYILDGSIYQAPQLCNVFAARIGRSIYHMSKAFSIAASKLEKIGYADSETESTSSEAKVVKEAIDFKELKRVDHILASLQRKLPAAPAPPPFPEGYAPPASEAEKGPEDKQNPEAQLPPVDPIIDQGPAKRMKFQ</sequence>
<comment type="caution">
    <text evidence="7">The sequence shown here is derived from an EMBL/GenBank/DDBJ whole genome shotgun (WGS) entry which is preliminary data.</text>
</comment>
<feature type="compositionally biased region" description="Polar residues" evidence="6">
    <location>
        <begin position="8"/>
        <end position="19"/>
    </location>
</feature>
<evidence type="ECO:0000313" key="7">
    <source>
        <dbReference type="EMBL" id="KAH0460674.1"/>
    </source>
</evidence>